<evidence type="ECO:0000313" key="6">
    <source>
        <dbReference type="Proteomes" id="UP001336020"/>
    </source>
</evidence>
<dbReference type="EC" id="1.14.13.227" evidence="1"/>
<reference evidence="5 6" key="1">
    <citation type="submission" date="2023-07" db="EMBL/GenBank/DDBJ databases">
        <authorList>
            <person name="Girao M."/>
            <person name="Carvalho M.F."/>
        </authorList>
    </citation>
    <scope>NUCLEOTIDE SEQUENCE [LARGE SCALE GENOMIC DNA]</scope>
    <source>
        <strain evidence="5 6">YIM65754</strain>
    </source>
</reference>
<dbReference type="Proteomes" id="UP001336020">
    <property type="component" value="Unassembled WGS sequence"/>
</dbReference>
<evidence type="ECO:0000313" key="5">
    <source>
        <dbReference type="EMBL" id="MEE2061532.1"/>
    </source>
</evidence>
<evidence type="ECO:0000256" key="2">
    <source>
        <dbReference type="ARBA" id="ARBA00023002"/>
    </source>
</evidence>
<evidence type="ECO:0000256" key="3">
    <source>
        <dbReference type="ARBA" id="ARBA00023033"/>
    </source>
</evidence>
<dbReference type="RefSeq" id="WP_330136693.1">
    <property type="nucleotide sequence ID" value="NZ_JAUTXY010000019.1"/>
</dbReference>
<comment type="caution">
    <text evidence="5">The sequence shown here is derived from an EMBL/GenBank/DDBJ whole genome shotgun (WGS) entry which is preliminary data.</text>
</comment>
<evidence type="ECO:0000256" key="4">
    <source>
        <dbReference type="ARBA" id="ARBA00048941"/>
    </source>
</evidence>
<protein>
    <recommendedName>
        <fullName evidence="1">propane 2-monooxygenase</fullName>
        <ecNumber evidence="1">1.14.13.227</ecNumber>
    </recommendedName>
</protein>
<dbReference type="SUPFAM" id="SSF47240">
    <property type="entry name" value="Ferritin-like"/>
    <property type="match status" value="1"/>
</dbReference>
<evidence type="ECO:0000256" key="1">
    <source>
        <dbReference type="ARBA" id="ARBA00012710"/>
    </source>
</evidence>
<dbReference type="Pfam" id="PF02332">
    <property type="entry name" value="Phenol_Hydrox"/>
    <property type="match status" value="1"/>
</dbReference>
<accession>A0ABU7LIY7</accession>
<dbReference type="InterPro" id="IPR012348">
    <property type="entry name" value="RNR-like"/>
</dbReference>
<organism evidence="5 6">
    <name type="scientific">Rhodococcus artemisiae</name>
    <dbReference type="NCBI Taxonomy" id="714159"/>
    <lineage>
        <taxon>Bacteria</taxon>
        <taxon>Bacillati</taxon>
        <taxon>Actinomycetota</taxon>
        <taxon>Actinomycetes</taxon>
        <taxon>Mycobacteriales</taxon>
        <taxon>Nocardiaceae</taxon>
        <taxon>Rhodococcus</taxon>
    </lineage>
</organism>
<comment type="catalytic activity">
    <reaction evidence="4">
        <text>propane + NADH + O2 + H(+) = propan-2-ol + NAD(+) + H2O</text>
        <dbReference type="Rhea" id="RHEA:49992"/>
        <dbReference type="ChEBI" id="CHEBI:15377"/>
        <dbReference type="ChEBI" id="CHEBI:15378"/>
        <dbReference type="ChEBI" id="CHEBI:15379"/>
        <dbReference type="ChEBI" id="CHEBI:17824"/>
        <dbReference type="ChEBI" id="CHEBI:32879"/>
        <dbReference type="ChEBI" id="CHEBI:57540"/>
        <dbReference type="ChEBI" id="CHEBI:57945"/>
        <dbReference type="EC" id="1.14.13.227"/>
    </reaction>
</comment>
<dbReference type="Gene3D" id="1.10.620.20">
    <property type="entry name" value="Ribonucleotide Reductase, subunit A"/>
    <property type="match status" value="1"/>
</dbReference>
<keyword evidence="6" id="KW-1185">Reference proteome</keyword>
<gene>
    <name evidence="5" type="ORF">Q7514_28825</name>
</gene>
<dbReference type="InterPro" id="IPR003430">
    <property type="entry name" value="Phenol_Hydrox"/>
</dbReference>
<dbReference type="InterPro" id="IPR009078">
    <property type="entry name" value="Ferritin-like_SF"/>
</dbReference>
<name>A0ABU7LIY7_9NOCA</name>
<keyword evidence="2" id="KW-0560">Oxidoreductase</keyword>
<dbReference type="EMBL" id="JAUTXY010000019">
    <property type="protein sequence ID" value="MEE2061532.1"/>
    <property type="molecule type" value="Genomic_DNA"/>
</dbReference>
<sequence length="522" mass="60187">MALNLTDRHEKIKSFDWEPNYFPKDAKYGTKYKIPPKTKDPFRTLISDYVKMEEEKDDRAYGSFEGLLSRLNNSAQAQPRFMEVMKPLMSIAPYAEYSGVKLCSMLVDTFENPELRQGYFAQMIDEVRHTNQQAYLQRYFAKNAPDPAGFNHGFRIRSQNPFGRAGRATFETFTNGDPITNAIHLLVGESAYTNSLFVAATELAAANGDQTTPSIFLSIQSDESRHIANGYTTLSAALSNPDNIEMAQDDFDKAFWRMHQFFDNFLGIFYDYYGKVRLKPYQHYWQQWVWEDFVGNYVEKLAPFGLEVPSCATNVKHDVESGAGHTAGMLSAALWPVHPWRSDFMDDADVEFLANSDPNWEEHFGQFWRDFREMGDPKNAYLPLDQFEQMPNICRVCQMPCVFPRIDITEPRYFVDQTGRRHAICSGPCERIFIDEPHRYQGETWFEINDGLSLAEYIERNGLLRSDGKTLIGQPHLLTDERWLWTIDDIRRNGFVIHDPLPDVPAEDLRPIFVPGLDPVSV</sequence>
<proteinExistence type="predicted"/>
<dbReference type="GO" id="GO:0004497">
    <property type="term" value="F:monooxygenase activity"/>
    <property type="evidence" value="ECO:0007669"/>
    <property type="project" value="UniProtKB-KW"/>
</dbReference>
<keyword evidence="3 5" id="KW-0503">Monooxygenase</keyword>